<feature type="region of interest" description="Disordered" evidence="2">
    <location>
        <begin position="150"/>
        <end position="175"/>
    </location>
</feature>
<evidence type="ECO:0000256" key="1">
    <source>
        <dbReference type="ARBA" id="ARBA00023002"/>
    </source>
</evidence>
<dbReference type="InterPro" id="IPR012349">
    <property type="entry name" value="Split_barrel_FMN-bd"/>
</dbReference>
<dbReference type="EMBL" id="CP002064">
    <property type="protein sequence ID" value="ADJ16866.1"/>
    <property type="molecule type" value="Genomic_DNA"/>
</dbReference>
<gene>
    <name evidence="4" type="ordered locus">HacjB3_17618</name>
</gene>
<keyword evidence="4" id="KW-0614">Plasmid</keyword>
<feature type="domain" description="Pyridoxamine 5'-phosphate oxidase N-terminal" evidence="3">
    <location>
        <begin position="6"/>
        <end position="135"/>
    </location>
</feature>
<dbReference type="GO" id="GO:0016627">
    <property type="term" value="F:oxidoreductase activity, acting on the CH-CH group of donors"/>
    <property type="evidence" value="ECO:0007669"/>
    <property type="project" value="TreeGrafter"/>
</dbReference>
<dbReference type="PANTHER" id="PTHR35176">
    <property type="entry name" value="HEME OXYGENASE HI_0854-RELATED"/>
    <property type="match status" value="1"/>
</dbReference>
<dbReference type="PANTHER" id="PTHR35176:SF6">
    <property type="entry name" value="HEME OXYGENASE HI_0854-RELATED"/>
    <property type="match status" value="1"/>
</dbReference>
<name>D8JCX1_HALJB</name>
<organism evidence="4 5">
    <name type="scientific">Halalkalicoccus jeotgali (strain DSM 18796 / CECT 7217 / JCM 14584 / KCTC 4019 / B3)</name>
    <dbReference type="NCBI Taxonomy" id="795797"/>
    <lineage>
        <taxon>Archaea</taxon>
        <taxon>Methanobacteriati</taxon>
        <taxon>Methanobacteriota</taxon>
        <taxon>Stenosarchaea group</taxon>
        <taxon>Halobacteria</taxon>
        <taxon>Halobacteriales</taxon>
        <taxon>Halococcaceae</taxon>
        <taxon>Halalkalicoccus</taxon>
    </lineage>
</organism>
<dbReference type="InterPro" id="IPR052019">
    <property type="entry name" value="F420H2_bilvrd_red/Heme_oxyg"/>
</dbReference>
<dbReference type="KEGG" id="hje:HacjB3_17618"/>
<sequence>MDMDDAELEVFLESQRTLYIATVSENGWPHVAPVGFARLDNGHFYVLTHPSQRKSRNIFYDNRVGLTADAGESYTSLRGMFVHGYATVVTDDQKRPELENAWVERFYDGEIPDVVKKVYSKRDGWIWFDVEPVHTVTWDNRKLDPERLVDEDAPDGMPFSYGLPDDIGAATPDDK</sequence>
<dbReference type="GO" id="GO:0070967">
    <property type="term" value="F:coenzyme F420 binding"/>
    <property type="evidence" value="ECO:0007669"/>
    <property type="project" value="TreeGrafter"/>
</dbReference>
<dbReference type="Pfam" id="PF01243">
    <property type="entry name" value="PNPOx_N"/>
    <property type="match status" value="1"/>
</dbReference>
<dbReference type="AlphaFoldDB" id="D8JCX1"/>
<dbReference type="SUPFAM" id="SSF50475">
    <property type="entry name" value="FMN-binding split barrel"/>
    <property type="match status" value="1"/>
</dbReference>
<evidence type="ECO:0000313" key="4">
    <source>
        <dbReference type="EMBL" id="ADJ16866.1"/>
    </source>
</evidence>
<dbReference type="HOGENOM" id="CLU_1529181_0_0_2"/>
<protein>
    <submittedName>
        <fullName evidence="4">Pyridoxamine 5'-phosphate oxidase-related, FMN-binding protein</fullName>
    </submittedName>
</protein>
<keyword evidence="1" id="KW-0560">Oxidoreductase</keyword>
<dbReference type="GO" id="GO:0005829">
    <property type="term" value="C:cytosol"/>
    <property type="evidence" value="ECO:0007669"/>
    <property type="project" value="TreeGrafter"/>
</dbReference>
<dbReference type="PATRIC" id="fig|795797.18.peg.3438"/>
<dbReference type="Gene3D" id="2.30.110.10">
    <property type="entry name" value="Electron Transport, Fmn-binding Protein, Chain A"/>
    <property type="match status" value="1"/>
</dbReference>
<dbReference type="Proteomes" id="UP000000390">
    <property type="component" value="Plasmid 2"/>
</dbReference>
<geneLocation type="plasmid" evidence="4 5">
    <name>2</name>
</geneLocation>
<evidence type="ECO:0000256" key="2">
    <source>
        <dbReference type="SAM" id="MobiDB-lite"/>
    </source>
</evidence>
<proteinExistence type="predicted"/>
<dbReference type="InterPro" id="IPR011576">
    <property type="entry name" value="Pyridox_Oxase_N"/>
</dbReference>
<evidence type="ECO:0000259" key="3">
    <source>
        <dbReference type="Pfam" id="PF01243"/>
    </source>
</evidence>
<evidence type="ECO:0000313" key="5">
    <source>
        <dbReference type="Proteomes" id="UP000000390"/>
    </source>
</evidence>
<reference evidence="4 5" key="1">
    <citation type="journal article" date="2010" name="J. Bacteriol.">
        <title>Complete genome sequence of Halalkalicoccus jeotgali B3(T), an extremely halophilic archaeon.</title>
        <authorList>
            <person name="Roh S.W."/>
            <person name="Nam Y.D."/>
            <person name="Nam S.H."/>
            <person name="Choi S.H."/>
            <person name="Park H.S."/>
            <person name="Bae J.W."/>
        </authorList>
    </citation>
    <scope>NUCLEOTIDE SEQUENCE [LARGE SCALE GENOMIC DNA]</scope>
    <source>
        <strain evidence="5">DSM 18796 / CECT 7217 / JCM 14584 / KCTC 4019 / B3</strain>
        <plasmid evidence="5">2</plasmid>
    </source>
</reference>
<accession>D8JCX1</accession>